<reference evidence="1" key="2">
    <citation type="journal article" date="2015" name="Data Brief">
        <title>Shoot transcriptome of the giant reed, Arundo donax.</title>
        <authorList>
            <person name="Barrero R.A."/>
            <person name="Guerrero F.D."/>
            <person name="Moolhuijzen P."/>
            <person name="Goolsby J.A."/>
            <person name="Tidwell J."/>
            <person name="Bellgard S.E."/>
            <person name="Bellgard M.I."/>
        </authorList>
    </citation>
    <scope>NUCLEOTIDE SEQUENCE</scope>
    <source>
        <tissue evidence="1">Shoot tissue taken approximately 20 cm above the soil surface</tissue>
    </source>
</reference>
<sequence>MCYLHIHQRGPYRHERK</sequence>
<protein>
    <submittedName>
        <fullName evidence="1">Uncharacterized protein</fullName>
    </submittedName>
</protein>
<evidence type="ECO:0000313" key="1">
    <source>
        <dbReference type="EMBL" id="JAE27195.1"/>
    </source>
</evidence>
<reference evidence="1" key="1">
    <citation type="submission" date="2014-09" db="EMBL/GenBank/DDBJ databases">
        <authorList>
            <person name="Magalhaes I.L.F."/>
            <person name="Oliveira U."/>
            <person name="Santos F.R."/>
            <person name="Vidigal T.H.D.A."/>
            <person name="Brescovit A.D."/>
            <person name="Santos A.J."/>
        </authorList>
    </citation>
    <scope>NUCLEOTIDE SEQUENCE</scope>
    <source>
        <tissue evidence="1">Shoot tissue taken approximately 20 cm above the soil surface</tissue>
    </source>
</reference>
<proteinExistence type="predicted"/>
<name>A0A0A9GPZ0_ARUDO</name>
<organism evidence="1">
    <name type="scientific">Arundo donax</name>
    <name type="common">Giant reed</name>
    <name type="synonym">Donax arundinaceus</name>
    <dbReference type="NCBI Taxonomy" id="35708"/>
    <lineage>
        <taxon>Eukaryota</taxon>
        <taxon>Viridiplantae</taxon>
        <taxon>Streptophyta</taxon>
        <taxon>Embryophyta</taxon>
        <taxon>Tracheophyta</taxon>
        <taxon>Spermatophyta</taxon>
        <taxon>Magnoliopsida</taxon>
        <taxon>Liliopsida</taxon>
        <taxon>Poales</taxon>
        <taxon>Poaceae</taxon>
        <taxon>PACMAD clade</taxon>
        <taxon>Arundinoideae</taxon>
        <taxon>Arundineae</taxon>
        <taxon>Arundo</taxon>
    </lineage>
</organism>
<dbReference type="AlphaFoldDB" id="A0A0A9GPZ0"/>
<dbReference type="EMBL" id="GBRH01170701">
    <property type="protein sequence ID" value="JAE27195.1"/>
    <property type="molecule type" value="Transcribed_RNA"/>
</dbReference>
<accession>A0A0A9GPZ0</accession>